<dbReference type="Proteomes" id="UP001163152">
    <property type="component" value="Chromosome"/>
</dbReference>
<proteinExistence type="predicted"/>
<dbReference type="AlphaFoldDB" id="A0A9E8ZJ13"/>
<dbReference type="EMBL" id="CP113797">
    <property type="protein sequence ID" value="WAL62624.1"/>
    <property type="molecule type" value="Genomic_DNA"/>
</dbReference>
<dbReference type="PANTHER" id="PTHR30032:SF4">
    <property type="entry name" value="AMIDASE ENHANCER"/>
    <property type="match status" value="1"/>
</dbReference>
<evidence type="ECO:0000259" key="2">
    <source>
        <dbReference type="Pfam" id="PF08486"/>
    </source>
</evidence>
<dbReference type="GO" id="GO:0030288">
    <property type="term" value="C:outer membrane-bounded periplasmic space"/>
    <property type="evidence" value="ECO:0007669"/>
    <property type="project" value="TreeGrafter"/>
</dbReference>
<protein>
    <submittedName>
        <fullName evidence="3">SpoIID/LytB domain-containing protein</fullName>
    </submittedName>
</protein>
<dbReference type="InterPro" id="IPR051922">
    <property type="entry name" value="Bact_Sporulation_Assoc"/>
</dbReference>
<name>A0A9E8ZJ13_9CYAN</name>
<dbReference type="RefSeq" id="WP_268612963.1">
    <property type="nucleotide sequence ID" value="NZ_CP113797.1"/>
</dbReference>
<sequence>MLQTKRLSDRYTIFPTLLSTSANIQAAWGTFLAAACLVSLATPGFAQEGPLNPTIDVGVVQRFGANASDSLVLKPEAGDQITLQFKQGEQERTLTTSTEVKVNVVMQPLPEPKVTERLVLSTHRSFESAEDSANQWRQQGIEVEIAQPRQWQVWAKRETYGTPLLRRLLMQNLQSNGSRTAFIDTHVQQQEPQASFTVNGAQLQSDEVSIDTVNDRLEVISNRDDHGRRLYGGTFSFQPNAYGTYTLVNHVPLETYLRGVVPHEIGIGAPQTTIEAQAILARTYALRNLRRFAIDNYQLCADTQCQVYWGLNGAVPDTDRAIAATRGQVLTYQNELVDALYSSTAGGITAPFSDVWNGSDRPYLRAVVDSVQNVWDITNQPLTEELNFRAFINRKSGFNEEGWDMFRWRIESPLTEIAGDLKAYLQSKKHPLANFTQVKQMEVLERSPAGRVQRIAITTDRGQVILEKDEILRALYAPNSTLFYLEPIYQQPSAPQAKKPAVEPAQATSSPSATPLPTTSPAGSSTTATPSPQPTAQPSVAPVLKGYAFVGGGLGHGVGMSQTGAYNLGDLGWSSEQILSFYYPGSELQLLTNAITYWRDPLQDEEPVAIEPNRLESTVKSLSTTKSRVNESIVDRLQPHKRIW</sequence>
<dbReference type="KEGG" id="tsin:OXH18_11720"/>
<evidence type="ECO:0000313" key="3">
    <source>
        <dbReference type="EMBL" id="WAL62624.1"/>
    </source>
</evidence>
<dbReference type="Pfam" id="PF08486">
    <property type="entry name" value="SpoIID"/>
    <property type="match status" value="1"/>
</dbReference>
<evidence type="ECO:0000256" key="1">
    <source>
        <dbReference type="SAM" id="MobiDB-lite"/>
    </source>
</evidence>
<feature type="compositionally biased region" description="Low complexity" evidence="1">
    <location>
        <begin position="504"/>
        <end position="538"/>
    </location>
</feature>
<accession>A0A9E8ZJ13</accession>
<dbReference type="InterPro" id="IPR013486">
    <property type="entry name" value="SpoIID/LytB"/>
</dbReference>
<evidence type="ECO:0000313" key="4">
    <source>
        <dbReference type="Proteomes" id="UP001163152"/>
    </source>
</evidence>
<organism evidence="3 4">
    <name type="scientific">Thermocoleostomius sinensis A174</name>
    <dbReference type="NCBI Taxonomy" id="2016057"/>
    <lineage>
        <taxon>Bacteria</taxon>
        <taxon>Bacillati</taxon>
        <taxon>Cyanobacteriota</taxon>
        <taxon>Cyanophyceae</taxon>
        <taxon>Oculatellales</taxon>
        <taxon>Oculatellaceae</taxon>
        <taxon>Thermocoleostomius</taxon>
    </lineage>
</organism>
<reference evidence="3" key="1">
    <citation type="submission" date="2022-12" db="EMBL/GenBank/DDBJ databases">
        <title>Polyphasic identification of a Novel Hot-Spring Cyanobacterium Ocullathermofonsia sinensis gen nov. sp. nov. and Genomic Insights on its Adaptations to the Thermal Habitat.</title>
        <authorList>
            <person name="Daroch M."/>
            <person name="Tang J."/>
            <person name="Jiang Y."/>
        </authorList>
    </citation>
    <scope>NUCLEOTIDE SEQUENCE</scope>
    <source>
        <strain evidence="3">PKUAC-SCTA174</strain>
    </source>
</reference>
<dbReference type="InterPro" id="IPR013693">
    <property type="entry name" value="SpoIID/LytB_N"/>
</dbReference>
<dbReference type="GO" id="GO:0030435">
    <property type="term" value="P:sporulation resulting in formation of a cellular spore"/>
    <property type="evidence" value="ECO:0007669"/>
    <property type="project" value="InterPro"/>
</dbReference>
<dbReference type="NCBIfam" id="TIGR02669">
    <property type="entry name" value="SpoIID_LytB"/>
    <property type="match status" value="1"/>
</dbReference>
<gene>
    <name evidence="3" type="ORF">OXH18_11720</name>
</gene>
<keyword evidence="4" id="KW-1185">Reference proteome</keyword>
<dbReference type="PANTHER" id="PTHR30032">
    <property type="entry name" value="N-ACETYLMURAMOYL-L-ALANINE AMIDASE-RELATED"/>
    <property type="match status" value="1"/>
</dbReference>
<feature type="domain" description="Sporulation stage II protein D amidase enhancer LytB N-terminal" evidence="2">
    <location>
        <begin position="243"/>
        <end position="332"/>
    </location>
</feature>
<feature type="region of interest" description="Disordered" evidence="1">
    <location>
        <begin position="495"/>
        <end position="538"/>
    </location>
</feature>